<name>A0ABV8RIM2_9SPHN</name>
<feature type="signal peptide" evidence="2">
    <location>
        <begin position="1"/>
        <end position="25"/>
    </location>
</feature>
<protein>
    <submittedName>
        <fullName evidence="3">Uncharacterized protein</fullName>
    </submittedName>
</protein>
<organism evidence="3 4">
    <name type="scientific">Sphingorhabdus arenilitoris</name>
    <dbReference type="NCBI Taxonomy" id="1490041"/>
    <lineage>
        <taxon>Bacteria</taxon>
        <taxon>Pseudomonadati</taxon>
        <taxon>Pseudomonadota</taxon>
        <taxon>Alphaproteobacteria</taxon>
        <taxon>Sphingomonadales</taxon>
        <taxon>Sphingomonadaceae</taxon>
        <taxon>Sphingorhabdus</taxon>
    </lineage>
</organism>
<keyword evidence="4" id="KW-1185">Reference proteome</keyword>
<dbReference type="PROSITE" id="PS51257">
    <property type="entry name" value="PROKAR_LIPOPROTEIN"/>
    <property type="match status" value="1"/>
</dbReference>
<evidence type="ECO:0000256" key="1">
    <source>
        <dbReference type="SAM" id="MobiDB-lite"/>
    </source>
</evidence>
<dbReference type="EMBL" id="JBHSDH010000013">
    <property type="protein sequence ID" value="MFC4293123.1"/>
    <property type="molecule type" value="Genomic_DNA"/>
</dbReference>
<feature type="compositionally biased region" description="Polar residues" evidence="1">
    <location>
        <begin position="75"/>
        <end position="94"/>
    </location>
</feature>
<dbReference type="Proteomes" id="UP001595887">
    <property type="component" value="Unassembled WGS sequence"/>
</dbReference>
<reference evidence="4" key="1">
    <citation type="journal article" date="2019" name="Int. J. Syst. Evol. Microbiol.">
        <title>The Global Catalogue of Microorganisms (GCM) 10K type strain sequencing project: providing services to taxonomists for standard genome sequencing and annotation.</title>
        <authorList>
            <consortium name="The Broad Institute Genomics Platform"/>
            <consortium name="The Broad Institute Genome Sequencing Center for Infectious Disease"/>
            <person name="Wu L."/>
            <person name="Ma J."/>
        </authorList>
    </citation>
    <scope>NUCLEOTIDE SEQUENCE [LARGE SCALE GENOMIC DNA]</scope>
    <source>
        <strain evidence="4">CECT 8531</strain>
    </source>
</reference>
<evidence type="ECO:0000313" key="4">
    <source>
        <dbReference type="Proteomes" id="UP001595887"/>
    </source>
</evidence>
<feature type="chain" id="PRO_5047145951" evidence="2">
    <location>
        <begin position="26"/>
        <end position="289"/>
    </location>
</feature>
<keyword evidence="2" id="KW-0732">Signal</keyword>
<gene>
    <name evidence="3" type="ORF">ACFOWX_11920</name>
</gene>
<proteinExistence type="predicted"/>
<comment type="caution">
    <text evidence="3">The sequence shown here is derived from an EMBL/GenBank/DDBJ whole genome shotgun (WGS) entry which is preliminary data.</text>
</comment>
<dbReference type="RefSeq" id="WP_381424390.1">
    <property type="nucleotide sequence ID" value="NZ_JBHSDH010000013.1"/>
</dbReference>
<evidence type="ECO:0000313" key="3">
    <source>
        <dbReference type="EMBL" id="MFC4293123.1"/>
    </source>
</evidence>
<accession>A0ABV8RIM2</accession>
<sequence length="289" mass="32142">MIRRLSYIITMALALSCLSVGVSHAEPDNDTALSLYIGQYYPSGQAYLVPLTNEEDGSEEASAQTKTAPKTIQLASFPNQAETPPSGSNSQSAKRTGYQGDVYPPYLEHMPADDMCGSNHRVDPQNQYLDITQYPPNMPFTDFFNRGMPDNCEPEQMVAQYMVPNWGRKSIPVIAVADIANFTVDQSNAGKPRPLTATEREQVAAYKADYIKSYEAAYDENYDIGDILSLADAHILFELKLSDDRRSVRVSHWQSVSIADHLYLVIVVDELVDGIVINTSEYRRAQGVL</sequence>
<feature type="region of interest" description="Disordered" evidence="1">
    <location>
        <begin position="75"/>
        <end position="100"/>
    </location>
</feature>
<evidence type="ECO:0000256" key="2">
    <source>
        <dbReference type="SAM" id="SignalP"/>
    </source>
</evidence>